<protein>
    <submittedName>
        <fullName evidence="2">Uncharacterized protein</fullName>
    </submittedName>
</protein>
<evidence type="ECO:0000313" key="2">
    <source>
        <dbReference type="EMBL" id="JAV92448.1"/>
    </source>
</evidence>
<proteinExistence type="predicted"/>
<reference evidence="2" key="1">
    <citation type="journal article" date="2016" name="Sci. Rep.">
        <title>Molecular characterization of firefly nuptial gifts: a multi-omics approach sheds light on postcopulatory sexual selection.</title>
        <authorList>
            <person name="Al-Wathiqui N."/>
            <person name="Fallon T.R."/>
            <person name="South A."/>
            <person name="Weng J.K."/>
            <person name="Lewis S.M."/>
        </authorList>
    </citation>
    <scope>NUCLEOTIDE SEQUENCE</scope>
</reference>
<accession>A0A1Y1N4U7</accession>
<feature type="region of interest" description="Disordered" evidence="1">
    <location>
        <begin position="88"/>
        <end position="110"/>
    </location>
</feature>
<dbReference type="EMBL" id="GEZM01013587">
    <property type="protein sequence ID" value="JAV92448.1"/>
    <property type="molecule type" value="Transcribed_RNA"/>
</dbReference>
<evidence type="ECO:0000256" key="1">
    <source>
        <dbReference type="SAM" id="MobiDB-lite"/>
    </source>
</evidence>
<sequence length="128" mass="13767">MANADALSWAKTPPSIEYICVLKQESPKPRRKEHRIASIADDVMKASSSVGANGDLLGKFRNITKNAAKWKTNPPITIGSRPHLVNLAPRIPNSAPPSTSPAPMNMPDRPTSCFALSPNALVNPMAEL</sequence>
<organism evidence="2">
    <name type="scientific">Photinus pyralis</name>
    <name type="common">Common eastern firefly</name>
    <name type="synonym">Lampyris pyralis</name>
    <dbReference type="NCBI Taxonomy" id="7054"/>
    <lineage>
        <taxon>Eukaryota</taxon>
        <taxon>Metazoa</taxon>
        <taxon>Ecdysozoa</taxon>
        <taxon>Arthropoda</taxon>
        <taxon>Hexapoda</taxon>
        <taxon>Insecta</taxon>
        <taxon>Pterygota</taxon>
        <taxon>Neoptera</taxon>
        <taxon>Endopterygota</taxon>
        <taxon>Coleoptera</taxon>
        <taxon>Polyphaga</taxon>
        <taxon>Elateriformia</taxon>
        <taxon>Elateroidea</taxon>
        <taxon>Lampyridae</taxon>
        <taxon>Lampyrinae</taxon>
        <taxon>Photinus</taxon>
    </lineage>
</organism>
<dbReference type="AlphaFoldDB" id="A0A1Y1N4U7"/>
<name>A0A1Y1N4U7_PHOPY</name>